<sequence>MAVGIVLVSHSARLAEAVVEMAMEMIHDDAPPVALAAGMPDGGLGTDATRVMSAIEEVDQGEGVVVFVDIGSAIMSAELGAELYGERPDIRVLAAPFVEGVLAAMVRSATDASLDEVAAEALSALRPKLAALGTVEEMAAEPESRRSAEVRAEATLVNDTGLHARPAAMFVAEAKRHDADVLVSKGVQGPVPAKSSIGLATLGARKGDTLHLEASGPDAQAAIDALVRFIESGFGE</sequence>
<dbReference type="Proteomes" id="UP000188324">
    <property type="component" value="Chromosome"/>
</dbReference>
<dbReference type="PROSITE" id="PS51096">
    <property type="entry name" value="PTS_EIIA_TYPE_4"/>
    <property type="match status" value="1"/>
</dbReference>
<reference evidence="8 9" key="1">
    <citation type="journal article" date="2016" name="Int. J. Syst. Evol. Microbiol.">
        <title>Tessaracoccus flavus sp. nov., isolated from the drainage system of a lindane-producing factory.</title>
        <authorList>
            <person name="Kumari R."/>
            <person name="Singh P."/>
            <person name="Schumann P."/>
            <person name="Lal R."/>
        </authorList>
    </citation>
    <scope>NUCLEOTIDE SEQUENCE [LARGE SCALE GENOMIC DNA]</scope>
    <source>
        <strain evidence="8 9">RP1T</strain>
    </source>
</reference>
<dbReference type="InterPro" id="IPR012844">
    <property type="entry name" value="DhaM_N"/>
</dbReference>
<evidence type="ECO:0000256" key="6">
    <source>
        <dbReference type="ARBA" id="ARBA00022679"/>
    </source>
</evidence>
<dbReference type="PANTHER" id="PTHR38594:SF1">
    <property type="entry name" value="PEP-DEPENDENT DIHYDROXYACETONE KINASE, PHOSPHORYL DONOR SUBUNIT DHAM"/>
    <property type="match status" value="1"/>
</dbReference>
<evidence type="ECO:0000313" key="9">
    <source>
        <dbReference type="Proteomes" id="UP000188324"/>
    </source>
</evidence>
<comment type="function">
    <text evidence="3">General (non sugar-specific) component of the phosphoenolpyruvate-dependent sugar phosphotransferase system (sugar PTS). This major carbohydrate active-transport system catalyzes the phosphorylation of incoming sugar substrates concomitantly with their translocation across the cell membrane. The phosphoryl group from phosphoenolpyruvate (PEP) is transferred to the phosphoryl carrier protein HPr by enzyme I. Phospho-HPr then transfers it to the PTS EIIA domain.</text>
</comment>
<dbReference type="KEGG" id="tfl:RPIT_01860"/>
<dbReference type="CDD" id="cd00367">
    <property type="entry name" value="PTS-HPr_like"/>
    <property type="match status" value="1"/>
</dbReference>
<comment type="subunit">
    <text evidence="7">Homodimer. The dihydroxyacetone kinase complex is composed of a homodimer of DhaM, a homodimer of DhaK and the subunit DhaL.</text>
</comment>
<dbReference type="AlphaFoldDB" id="A0A1Q2CC83"/>
<dbReference type="EMBL" id="CP019605">
    <property type="protein sequence ID" value="AQP43707.1"/>
    <property type="molecule type" value="Genomic_DNA"/>
</dbReference>
<dbReference type="NCBIfam" id="TIGR02364">
    <property type="entry name" value="dha_pts"/>
    <property type="match status" value="1"/>
</dbReference>
<proteinExistence type="predicted"/>
<dbReference type="PROSITE" id="PS00369">
    <property type="entry name" value="PTS_HPR_HIS"/>
    <property type="match status" value="1"/>
</dbReference>
<evidence type="ECO:0000256" key="2">
    <source>
        <dbReference type="ARBA" id="ARBA00002788"/>
    </source>
</evidence>
<dbReference type="InterPro" id="IPR004701">
    <property type="entry name" value="PTS_EIIA_man-typ"/>
</dbReference>
<protein>
    <recommendedName>
        <fullName evidence="5">Phosphocarrier protein HPr</fullName>
        <ecNumber evidence="4">2.7.1.121</ecNumber>
    </recommendedName>
</protein>
<dbReference type="PROSITE" id="PS51350">
    <property type="entry name" value="PTS_HPR_DOM"/>
    <property type="match status" value="1"/>
</dbReference>
<dbReference type="GO" id="GO:0047324">
    <property type="term" value="F:phosphoenolpyruvate-glycerone phosphotransferase activity"/>
    <property type="evidence" value="ECO:0007669"/>
    <property type="project" value="UniProtKB-EC"/>
</dbReference>
<evidence type="ECO:0000256" key="5">
    <source>
        <dbReference type="ARBA" id="ARBA00020422"/>
    </source>
</evidence>
<dbReference type="InterPro" id="IPR036662">
    <property type="entry name" value="PTS_EIIA_man-typ_sf"/>
</dbReference>
<keyword evidence="6" id="KW-0808">Transferase</keyword>
<keyword evidence="9" id="KW-1185">Reference proteome</keyword>
<dbReference type="Gene3D" id="3.30.1340.10">
    <property type="entry name" value="HPr-like"/>
    <property type="match status" value="1"/>
</dbReference>
<dbReference type="RefSeq" id="WP_077340025.1">
    <property type="nucleotide sequence ID" value="NZ_CP019605.1"/>
</dbReference>
<evidence type="ECO:0000313" key="8">
    <source>
        <dbReference type="EMBL" id="AQP43707.1"/>
    </source>
</evidence>
<dbReference type="EC" id="2.7.1.121" evidence="4"/>
<evidence type="ECO:0000256" key="1">
    <source>
        <dbReference type="ARBA" id="ARBA00001113"/>
    </source>
</evidence>
<dbReference type="Pfam" id="PF00381">
    <property type="entry name" value="PTS-HPr"/>
    <property type="match status" value="1"/>
</dbReference>
<dbReference type="SUPFAM" id="SSF55594">
    <property type="entry name" value="HPr-like"/>
    <property type="match status" value="1"/>
</dbReference>
<dbReference type="GO" id="GO:0019563">
    <property type="term" value="P:glycerol catabolic process"/>
    <property type="evidence" value="ECO:0007669"/>
    <property type="project" value="InterPro"/>
</dbReference>
<gene>
    <name evidence="8" type="ORF">RPIT_01860</name>
</gene>
<dbReference type="InterPro" id="IPR035895">
    <property type="entry name" value="HPr-like_sf"/>
</dbReference>
<accession>A0A1Q2CC83</accession>
<dbReference type="SUPFAM" id="SSF53062">
    <property type="entry name" value="PTS system fructose IIA component-like"/>
    <property type="match status" value="1"/>
</dbReference>
<evidence type="ECO:0000256" key="3">
    <source>
        <dbReference type="ARBA" id="ARBA00003681"/>
    </source>
</evidence>
<comment type="function">
    <text evidence="2">Component of the dihydroxyacetone kinase complex, which is responsible for the phosphoenolpyruvate (PEP)-dependent phosphorylation of dihydroxyacetone. DhaM serves as the phosphoryl donor. Is phosphorylated by phosphoenolpyruvate in an EI- and HPr-dependent reaction, and a phosphorelay system on histidine residues finally leads to phosphoryl transfer to DhaL and dihydroxyacetone.</text>
</comment>
<dbReference type="Gene3D" id="3.40.50.510">
    <property type="entry name" value="Phosphotransferase system, mannose-type IIA component"/>
    <property type="match status" value="1"/>
</dbReference>
<dbReference type="Pfam" id="PF03610">
    <property type="entry name" value="EIIA-man"/>
    <property type="match status" value="1"/>
</dbReference>
<name>A0A1Q2CC83_9ACTN</name>
<evidence type="ECO:0000256" key="4">
    <source>
        <dbReference type="ARBA" id="ARBA00012095"/>
    </source>
</evidence>
<dbReference type="GO" id="GO:0009401">
    <property type="term" value="P:phosphoenolpyruvate-dependent sugar phosphotransferase system"/>
    <property type="evidence" value="ECO:0007669"/>
    <property type="project" value="InterPro"/>
</dbReference>
<dbReference type="InterPro" id="IPR000032">
    <property type="entry name" value="HPr-like"/>
</dbReference>
<comment type="catalytic activity">
    <reaction evidence="1">
        <text>dihydroxyacetone + phosphoenolpyruvate = dihydroxyacetone phosphate + pyruvate</text>
        <dbReference type="Rhea" id="RHEA:18381"/>
        <dbReference type="ChEBI" id="CHEBI:15361"/>
        <dbReference type="ChEBI" id="CHEBI:16016"/>
        <dbReference type="ChEBI" id="CHEBI:57642"/>
        <dbReference type="ChEBI" id="CHEBI:58702"/>
        <dbReference type="EC" id="2.7.1.121"/>
    </reaction>
</comment>
<organism evidence="8 9">
    <name type="scientific">Tessaracoccus flavus</name>
    <dbReference type="NCBI Taxonomy" id="1610493"/>
    <lineage>
        <taxon>Bacteria</taxon>
        <taxon>Bacillati</taxon>
        <taxon>Actinomycetota</taxon>
        <taxon>Actinomycetes</taxon>
        <taxon>Propionibacteriales</taxon>
        <taxon>Propionibacteriaceae</taxon>
        <taxon>Tessaracoccus</taxon>
    </lineage>
</organism>
<dbReference type="InterPro" id="IPR001020">
    <property type="entry name" value="PTS_HPr_His_P_site"/>
</dbReference>
<dbReference type="NCBIfam" id="TIGR01003">
    <property type="entry name" value="PTS_HPr_family"/>
    <property type="match status" value="1"/>
</dbReference>
<dbReference type="OrthoDB" id="350754at2"/>
<dbReference type="STRING" id="1610493.RPIT_01860"/>
<evidence type="ECO:0000256" key="7">
    <source>
        <dbReference type="ARBA" id="ARBA00046577"/>
    </source>
</evidence>
<dbReference type="GO" id="GO:0016020">
    <property type="term" value="C:membrane"/>
    <property type="evidence" value="ECO:0007669"/>
    <property type="project" value="InterPro"/>
</dbReference>
<dbReference type="PRINTS" id="PR00107">
    <property type="entry name" value="PHOSPHOCPHPR"/>
</dbReference>
<dbReference type="InterPro" id="IPR039643">
    <property type="entry name" value="DhaM"/>
</dbReference>
<dbReference type="PANTHER" id="PTHR38594">
    <property type="entry name" value="PEP-DEPENDENT DIHYDROXYACETONE KINASE, PHOSPHORYL DONOR SUBUNIT DHAM"/>
    <property type="match status" value="1"/>
</dbReference>